<dbReference type="RefSeq" id="WP_051658966.1">
    <property type="nucleotide sequence ID" value="NZ_LR215050.1"/>
</dbReference>
<dbReference type="InterPro" id="IPR023201">
    <property type="entry name" value="SecY_dom_sf"/>
</dbReference>
<dbReference type="PANTHER" id="PTHR10906">
    <property type="entry name" value="SECY/SEC61-ALPHA FAMILY MEMBER"/>
    <property type="match status" value="1"/>
</dbReference>
<dbReference type="GO" id="GO:0006605">
    <property type="term" value="P:protein targeting"/>
    <property type="evidence" value="ECO:0007669"/>
    <property type="project" value="UniProtKB-UniRule"/>
</dbReference>
<protein>
    <recommendedName>
        <fullName evidence="9 10">Protein translocase subunit SecY</fullName>
    </recommendedName>
</protein>
<dbReference type="Proteomes" id="UP000290909">
    <property type="component" value="Chromosome"/>
</dbReference>
<evidence type="ECO:0000256" key="1">
    <source>
        <dbReference type="ARBA" id="ARBA00004141"/>
    </source>
</evidence>
<dbReference type="FunFam" id="1.10.3370.10:FF:000001">
    <property type="entry name" value="Preprotein translocase subunit SecY"/>
    <property type="match status" value="1"/>
</dbReference>
<comment type="function">
    <text evidence="10 11">The central subunit of the protein translocation channel SecYEG. Consists of two halves formed by TMs 1-5 and 6-10. These two domains form a lateral gate at the front which open onto the bilayer between TMs 2 and 7, and are clamped together by SecE at the back. The channel is closed by both a pore ring composed of hydrophobic SecY resides and a short helix (helix 2A) on the extracellular side of the membrane which forms a plug. The plug probably moves laterally to allow the channel to open. The ring and the pore may move independently.</text>
</comment>
<proteinExistence type="inferred from homology"/>
<dbReference type="PRINTS" id="PR00303">
    <property type="entry name" value="SECYTRNLCASE"/>
</dbReference>
<evidence type="ECO:0000256" key="4">
    <source>
        <dbReference type="ARBA" id="ARBA00022692"/>
    </source>
</evidence>
<comment type="subunit">
    <text evidence="10">Component of the Sec protein translocase complex. Heterotrimer consisting of SecY, SecE and SecG subunits. The heterotrimers can form oligomers, although 1 heterotrimer is thought to be able to translocate proteins. Interacts with the ribosome. Interacts with SecDF, and other proteins may be involved. Interacts with SecA.</text>
</comment>
<keyword evidence="8 10" id="KW-0472">Membrane</keyword>
<dbReference type="PROSITE" id="PS00755">
    <property type="entry name" value="SECY_1"/>
    <property type="match status" value="1"/>
</dbReference>
<dbReference type="GO" id="GO:0065002">
    <property type="term" value="P:intracellular protein transmembrane transport"/>
    <property type="evidence" value="ECO:0007669"/>
    <property type="project" value="UniProtKB-UniRule"/>
</dbReference>
<accession>A0A449BKI7</accession>
<feature type="transmembrane region" description="Helical" evidence="10">
    <location>
        <begin position="396"/>
        <end position="414"/>
    </location>
</feature>
<evidence type="ECO:0000256" key="5">
    <source>
        <dbReference type="ARBA" id="ARBA00022927"/>
    </source>
</evidence>
<evidence type="ECO:0000256" key="7">
    <source>
        <dbReference type="ARBA" id="ARBA00023010"/>
    </source>
</evidence>
<evidence type="ECO:0000256" key="8">
    <source>
        <dbReference type="ARBA" id="ARBA00023136"/>
    </source>
</evidence>
<dbReference type="Gene3D" id="1.10.3370.10">
    <property type="entry name" value="SecY subunit domain"/>
    <property type="match status" value="1"/>
</dbReference>
<dbReference type="NCBIfam" id="TIGR00967">
    <property type="entry name" value="3a0501s007"/>
    <property type="match status" value="1"/>
</dbReference>
<dbReference type="EMBL" id="LR215050">
    <property type="protein sequence ID" value="VEU82958.1"/>
    <property type="molecule type" value="Genomic_DNA"/>
</dbReference>
<organism evidence="14 15">
    <name type="scientific">Acholeplasma hippikon</name>
    <dbReference type="NCBI Taxonomy" id="264636"/>
    <lineage>
        <taxon>Bacteria</taxon>
        <taxon>Bacillati</taxon>
        <taxon>Mycoplasmatota</taxon>
        <taxon>Mollicutes</taxon>
        <taxon>Acholeplasmatales</taxon>
        <taxon>Acholeplasmataceae</taxon>
        <taxon>Acholeplasma</taxon>
    </lineage>
</organism>
<dbReference type="STRING" id="1408416.GCA_000702765_00424"/>
<evidence type="ECO:0000256" key="11">
    <source>
        <dbReference type="RuleBase" id="RU000537"/>
    </source>
</evidence>
<feature type="transmembrane region" description="Helical" evidence="10">
    <location>
        <begin position="70"/>
        <end position="94"/>
    </location>
</feature>
<name>A0A449BKI7_9MOLU</name>
<keyword evidence="3 10" id="KW-0813">Transport</keyword>
<evidence type="ECO:0000256" key="10">
    <source>
        <dbReference type="HAMAP-Rule" id="MF_01465"/>
    </source>
</evidence>
<gene>
    <name evidence="10 14" type="primary">secY</name>
    <name evidence="14" type="ORF">NCTC10172_00986</name>
</gene>
<feature type="transmembrane region" description="Helical" evidence="10">
    <location>
        <begin position="308"/>
        <end position="328"/>
    </location>
</feature>
<feature type="transmembrane region" description="Helical" evidence="10">
    <location>
        <begin position="214"/>
        <end position="236"/>
    </location>
</feature>
<sequence>MLTRIKNVLANKSVMIRLGITFALIAVYRIASYIPIPLFNVELLTTGGSQWGSGFLGILNSYTGQALSRYSVLSLGISPYITASIAVQLLQVVIPQMKEWQEEGDTGKAKAARLTKYLALVLGFAQALLLIIGTGERGSQIQIGVSSGIGTYLYMALTVLAGTVFTIWLADTITSRGVGNGSSIIIGIGVMTSIPIMISTLSNKYLGTNNGWDIVTYVFILVLYVAILLAVVYMNIAQRKIPISYANRQGSLGKSESNIPLKINSAGVLPVIFASTLLSIPLSIVGFLESSIGEGTKSWIESIFSYNQPVGFIVYIILIVVFSFFYTFMVTNPHQIADNLSKSNAYIPGVRPGEDTKNYISRVLFKVTVIGTVYLVILAALPIITAAVFGFVGQEAANITLGGTGLLIVVGVAADTTQQVEAAANQETYQGLF</sequence>
<dbReference type="GO" id="GO:0005886">
    <property type="term" value="C:plasma membrane"/>
    <property type="evidence" value="ECO:0007669"/>
    <property type="project" value="UniProtKB-SubCell"/>
</dbReference>
<dbReference type="InterPro" id="IPR002208">
    <property type="entry name" value="SecY/SEC61-alpha"/>
</dbReference>
<feature type="transmembrane region" description="Helical" evidence="10">
    <location>
        <begin position="267"/>
        <end position="288"/>
    </location>
</feature>
<dbReference type="KEGG" id="ahk:NCTC10172_00986"/>
<dbReference type="Pfam" id="PF00344">
    <property type="entry name" value="SecY"/>
    <property type="match status" value="1"/>
</dbReference>
<feature type="transmembrane region" description="Helical" evidence="10">
    <location>
        <begin position="14"/>
        <end position="36"/>
    </location>
</feature>
<evidence type="ECO:0000256" key="9">
    <source>
        <dbReference type="ARBA" id="ARBA00039733"/>
    </source>
</evidence>
<dbReference type="PIRSF" id="PIRSF004557">
    <property type="entry name" value="SecY"/>
    <property type="match status" value="1"/>
</dbReference>
<dbReference type="InterPro" id="IPR030659">
    <property type="entry name" value="SecY_CS"/>
</dbReference>
<evidence type="ECO:0000313" key="14">
    <source>
        <dbReference type="EMBL" id="VEU82958.1"/>
    </source>
</evidence>
<evidence type="ECO:0000313" key="15">
    <source>
        <dbReference type="Proteomes" id="UP000290909"/>
    </source>
</evidence>
<evidence type="ECO:0000256" key="3">
    <source>
        <dbReference type="ARBA" id="ARBA00022448"/>
    </source>
</evidence>
<keyword evidence="6 10" id="KW-1133">Transmembrane helix</keyword>
<keyword evidence="10" id="KW-1003">Cell membrane</keyword>
<dbReference type="SUPFAM" id="SSF103491">
    <property type="entry name" value="Preprotein translocase SecY subunit"/>
    <property type="match status" value="1"/>
</dbReference>
<feature type="transmembrane region" description="Helical" evidence="10">
    <location>
        <begin position="182"/>
        <end position="202"/>
    </location>
</feature>
<dbReference type="PROSITE" id="PS00756">
    <property type="entry name" value="SECY_2"/>
    <property type="match status" value="1"/>
</dbReference>
<keyword evidence="15" id="KW-1185">Reference proteome</keyword>
<dbReference type="InterPro" id="IPR026593">
    <property type="entry name" value="SecY"/>
</dbReference>
<keyword evidence="5 10" id="KW-0653">Protein transport</keyword>
<comment type="similarity">
    <text evidence="2 10 13">Belongs to the SecY/SEC61-alpha family.</text>
</comment>
<comment type="subcellular location">
    <subcellularLocation>
        <location evidence="10">Cell membrane</location>
        <topology evidence="10">Multi-pass membrane protein</topology>
    </subcellularLocation>
    <subcellularLocation>
        <location evidence="1 12">Membrane</location>
        <topology evidence="1 12">Multi-pass membrane protein</topology>
    </subcellularLocation>
</comment>
<keyword evidence="7 10" id="KW-0811">Translocation</keyword>
<feature type="transmembrane region" description="Helical" evidence="10">
    <location>
        <begin position="152"/>
        <end position="170"/>
    </location>
</feature>
<evidence type="ECO:0000256" key="6">
    <source>
        <dbReference type="ARBA" id="ARBA00022989"/>
    </source>
</evidence>
<dbReference type="HAMAP" id="MF_01465">
    <property type="entry name" value="SecY"/>
    <property type="match status" value="1"/>
</dbReference>
<dbReference type="GO" id="GO:0043952">
    <property type="term" value="P:protein transport by the Sec complex"/>
    <property type="evidence" value="ECO:0007669"/>
    <property type="project" value="UniProtKB-UniRule"/>
</dbReference>
<feature type="transmembrane region" description="Helical" evidence="10">
    <location>
        <begin position="114"/>
        <end position="132"/>
    </location>
</feature>
<reference evidence="14 15" key="1">
    <citation type="submission" date="2019-01" db="EMBL/GenBank/DDBJ databases">
        <authorList>
            <consortium name="Pathogen Informatics"/>
        </authorList>
    </citation>
    <scope>NUCLEOTIDE SEQUENCE [LARGE SCALE GENOMIC DNA]</scope>
    <source>
        <strain evidence="14 15">NCTC10172</strain>
    </source>
</reference>
<evidence type="ECO:0000256" key="2">
    <source>
        <dbReference type="ARBA" id="ARBA00005751"/>
    </source>
</evidence>
<evidence type="ECO:0000256" key="13">
    <source>
        <dbReference type="RuleBase" id="RU004349"/>
    </source>
</evidence>
<keyword evidence="4 10" id="KW-0812">Transmembrane</keyword>
<dbReference type="AlphaFoldDB" id="A0A449BKI7"/>
<evidence type="ECO:0000256" key="12">
    <source>
        <dbReference type="RuleBase" id="RU003484"/>
    </source>
</evidence>
<feature type="transmembrane region" description="Helical" evidence="10">
    <location>
        <begin position="367"/>
        <end position="390"/>
    </location>
</feature>